<evidence type="ECO:0000313" key="2">
    <source>
        <dbReference type="Proteomes" id="UP000600449"/>
    </source>
</evidence>
<dbReference type="Gene3D" id="1.10.287.500">
    <property type="entry name" value="Helix hairpin bin"/>
    <property type="match status" value="1"/>
</dbReference>
<proteinExistence type="predicted"/>
<accession>A0A917V5I0</accession>
<protein>
    <recommendedName>
        <fullName evidence="3">Chemotaxis protein CheZ</fullName>
    </recommendedName>
</protein>
<sequence length="189" mass="20762">MATASAQRVRTRSRGAPIDPGGIDLPLIVRELSAVAEYVTKIKREIGALRANELYRARIPVAHDELGNVVNATQSATNTIMAAAEEILGSREEDFETYRTFVQDKVTQIFEACSFQDITGQRINKVVDELAQVEKRLSRFAEAVNLRDQAAHVDPEDAAKQARKEQLLLNGPQDAAVAVSQDDIDALFG</sequence>
<reference evidence="1 2" key="1">
    <citation type="journal article" date="2014" name="Int. J. Syst. Evol. Microbiol.">
        <title>Complete genome sequence of Corynebacterium casei LMG S-19264T (=DSM 44701T), isolated from a smear-ripened cheese.</title>
        <authorList>
            <consortium name="US DOE Joint Genome Institute (JGI-PGF)"/>
            <person name="Walter F."/>
            <person name="Albersmeier A."/>
            <person name="Kalinowski J."/>
            <person name="Ruckert C."/>
        </authorList>
    </citation>
    <scope>NUCLEOTIDE SEQUENCE [LARGE SCALE GENOMIC DNA]</scope>
    <source>
        <strain evidence="1 2">CGMCC 1.9161</strain>
    </source>
</reference>
<comment type="caution">
    <text evidence="1">The sequence shown here is derived from an EMBL/GenBank/DDBJ whole genome shotgun (WGS) entry which is preliminary data.</text>
</comment>
<dbReference type="AlphaFoldDB" id="A0A917V5I0"/>
<dbReference type="EMBL" id="BMMF01000009">
    <property type="protein sequence ID" value="GGK42768.1"/>
    <property type="molecule type" value="Genomic_DNA"/>
</dbReference>
<name>A0A917V5I0_9HYPH</name>
<dbReference type="Pfam" id="PF04344">
    <property type="entry name" value="CheZ"/>
    <property type="match status" value="1"/>
</dbReference>
<evidence type="ECO:0000313" key="1">
    <source>
        <dbReference type="EMBL" id="GGK42768.1"/>
    </source>
</evidence>
<dbReference type="InterPro" id="IPR007439">
    <property type="entry name" value="Chemotax_Pase_CheZ"/>
</dbReference>
<dbReference type="GO" id="GO:0009288">
    <property type="term" value="C:bacterial-type flagellum"/>
    <property type="evidence" value="ECO:0007669"/>
    <property type="project" value="InterPro"/>
</dbReference>
<dbReference type="GO" id="GO:0050920">
    <property type="term" value="P:regulation of chemotaxis"/>
    <property type="evidence" value="ECO:0007669"/>
    <property type="project" value="InterPro"/>
</dbReference>
<dbReference type="GO" id="GO:0003824">
    <property type="term" value="F:catalytic activity"/>
    <property type="evidence" value="ECO:0007669"/>
    <property type="project" value="InterPro"/>
</dbReference>
<dbReference type="RefSeq" id="WP_188914267.1">
    <property type="nucleotide sequence ID" value="NZ_BMMF01000009.1"/>
</dbReference>
<dbReference type="SUPFAM" id="SSF75708">
    <property type="entry name" value="Chemotaxis phosphatase CheZ"/>
    <property type="match status" value="1"/>
</dbReference>
<dbReference type="Proteomes" id="UP000600449">
    <property type="component" value="Unassembled WGS sequence"/>
</dbReference>
<evidence type="ECO:0008006" key="3">
    <source>
        <dbReference type="Google" id="ProtNLM"/>
    </source>
</evidence>
<organism evidence="1 2">
    <name type="scientific">Salinarimonas ramus</name>
    <dbReference type="NCBI Taxonomy" id="690164"/>
    <lineage>
        <taxon>Bacteria</taxon>
        <taxon>Pseudomonadati</taxon>
        <taxon>Pseudomonadota</taxon>
        <taxon>Alphaproteobacteria</taxon>
        <taxon>Hyphomicrobiales</taxon>
        <taxon>Salinarimonadaceae</taxon>
        <taxon>Salinarimonas</taxon>
    </lineage>
</organism>
<keyword evidence="2" id="KW-1185">Reference proteome</keyword>
<gene>
    <name evidence="1" type="ORF">GCM10011322_32270</name>
</gene>